<organism evidence="1 2">
    <name type="scientific">Larkinella rosea</name>
    <dbReference type="NCBI Taxonomy" id="2025312"/>
    <lineage>
        <taxon>Bacteria</taxon>
        <taxon>Pseudomonadati</taxon>
        <taxon>Bacteroidota</taxon>
        <taxon>Cytophagia</taxon>
        <taxon>Cytophagales</taxon>
        <taxon>Spirosomataceae</taxon>
        <taxon>Larkinella</taxon>
    </lineage>
</organism>
<evidence type="ECO:0000313" key="2">
    <source>
        <dbReference type="Proteomes" id="UP000271925"/>
    </source>
</evidence>
<protein>
    <submittedName>
        <fullName evidence="1">Sigma-70 family RNA polymerase sigma factor</fullName>
    </submittedName>
</protein>
<dbReference type="Gene3D" id="1.10.1740.10">
    <property type="match status" value="1"/>
</dbReference>
<dbReference type="GO" id="GO:0006352">
    <property type="term" value="P:DNA-templated transcription initiation"/>
    <property type="evidence" value="ECO:0007669"/>
    <property type="project" value="InterPro"/>
</dbReference>
<dbReference type="Proteomes" id="UP000271925">
    <property type="component" value="Unassembled WGS sequence"/>
</dbReference>
<keyword evidence="2" id="KW-1185">Reference proteome</keyword>
<dbReference type="EMBL" id="RQJO01000011">
    <property type="protein sequence ID" value="RRB00118.1"/>
    <property type="molecule type" value="Genomic_DNA"/>
</dbReference>
<evidence type="ECO:0000313" key="1">
    <source>
        <dbReference type="EMBL" id="RRB00118.1"/>
    </source>
</evidence>
<reference evidence="1 2" key="1">
    <citation type="submission" date="2018-11" db="EMBL/GenBank/DDBJ databases">
        <authorList>
            <person name="Zhou Z."/>
            <person name="Wang G."/>
        </authorList>
    </citation>
    <scope>NUCLEOTIDE SEQUENCE [LARGE SCALE GENOMIC DNA]</scope>
    <source>
        <strain evidence="1 2">KCTC52004</strain>
    </source>
</reference>
<dbReference type="SUPFAM" id="SSF88946">
    <property type="entry name" value="Sigma2 domain of RNA polymerase sigma factors"/>
    <property type="match status" value="1"/>
</dbReference>
<dbReference type="OrthoDB" id="940094at2"/>
<proteinExistence type="predicted"/>
<dbReference type="AlphaFoldDB" id="A0A3P1BGF2"/>
<dbReference type="InterPro" id="IPR013325">
    <property type="entry name" value="RNA_pol_sigma_r2"/>
</dbReference>
<sequence length="221" mass="26085">MSNPPRKPSPPASVDPCKYLDDHPEEFCKSLTLTNPRIDTSWDCLTKRLYKFFEKYAQSYGTSTEDVQDLIQETLIQFMMDISTSKFRCLGYKPIGYVGRICLNKWKSWWKKKKKELPNQVPWDMLFSEFNDGSSLEPGMPIKEDEEEDCSRIAAQKAFNELTPGQQKLMWAHYVEDMKLNDFEKMEDKADGFGKLLHHRAKKKFAELFRKYYNDCQSWKN</sequence>
<gene>
    <name evidence="1" type="ORF">EHT25_26200</name>
</gene>
<accession>A0A3P1BGF2</accession>
<dbReference type="RefSeq" id="WP_124878180.1">
    <property type="nucleotide sequence ID" value="NZ_RQJO01000011.1"/>
</dbReference>
<dbReference type="GO" id="GO:0003700">
    <property type="term" value="F:DNA-binding transcription factor activity"/>
    <property type="evidence" value="ECO:0007669"/>
    <property type="project" value="InterPro"/>
</dbReference>
<name>A0A3P1BGF2_9BACT</name>
<comment type="caution">
    <text evidence="1">The sequence shown here is derived from an EMBL/GenBank/DDBJ whole genome shotgun (WGS) entry which is preliminary data.</text>
</comment>